<dbReference type="AlphaFoldDB" id="A0A7X9HU01"/>
<sequence length="369" mass="41406">MERKKGKEKKPKRNKLLPRFLRSLTAVVLLSSLILGISLLIRGISSVSSERKSLSSVLIWDVFETFGLTEKNISQLNVQRLLENHIGKSKTNSISEYDSSSLNEIDNSLSLSSSNNKEALFKVCIISDIHQDTTNLSKSLEKVLENECMLLFVIGDVTNYGDITTLSSIKAVLDNSGIKDYYVIPGDHDLAQSVGLDNFEEVFGSYYHFVEFADVRFLLMDNSANYTPINKKQISWMEKNIENTDFVILSQPLFTDGLNTPFNSIYMGSTRTAPDSSNLKEKQQVVKDQGISILNLIRDTKTVKAIISGEHHRSSVLIDPVRSDLKHYVVGAVTSTVNDYPQSAIQSSRFSVMYLFDDKSYSIKDISLD</sequence>
<feature type="transmembrane region" description="Helical" evidence="1">
    <location>
        <begin position="20"/>
        <end position="41"/>
    </location>
</feature>
<dbReference type="Proteomes" id="UP000590542">
    <property type="component" value="Unassembled WGS sequence"/>
</dbReference>
<dbReference type="PANTHER" id="PTHR43143:SF1">
    <property type="entry name" value="SERINE_THREONINE-PROTEIN PHOSPHATASE CPPED1"/>
    <property type="match status" value="1"/>
</dbReference>
<keyword evidence="1" id="KW-1133">Transmembrane helix</keyword>
<proteinExistence type="predicted"/>
<accession>A0A7X9HU01</accession>
<dbReference type="InterPro" id="IPR051918">
    <property type="entry name" value="STPP_CPPED1"/>
</dbReference>
<protein>
    <recommendedName>
        <fullName evidence="2">Calcineurin-like phosphoesterase domain-containing protein</fullName>
    </recommendedName>
</protein>
<gene>
    <name evidence="3" type="ORF">GYA37_03900</name>
</gene>
<evidence type="ECO:0000313" key="3">
    <source>
        <dbReference type="EMBL" id="NMB91958.1"/>
    </source>
</evidence>
<comment type="caution">
    <text evidence="3">The sequence shown here is derived from an EMBL/GenBank/DDBJ whole genome shotgun (WGS) entry which is preliminary data.</text>
</comment>
<feature type="domain" description="Calcineurin-like phosphoesterase" evidence="2">
    <location>
        <begin position="121"/>
        <end position="223"/>
    </location>
</feature>
<name>A0A7X9HU01_UNCKA</name>
<organism evidence="3 4">
    <name type="scientific">candidate division WWE3 bacterium</name>
    <dbReference type="NCBI Taxonomy" id="2053526"/>
    <lineage>
        <taxon>Bacteria</taxon>
        <taxon>Katanobacteria</taxon>
    </lineage>
</organism>
<evidence type="ECO:0000256" key="1">
    <source>
        <dbReference type="SAM" id="Phobius"/>
    </source>
</evidence>
<dbReference type="Gene3D" id="3.60.21.10">
    <property type="match status" value="1"/>
</dbReference>
<keyword evidence="1" id="KW-0812">Transmembrane</keyword>
<evidence type="ECO:0000259" key="2">
    <source>
        <dbReference type="Pfam" id="PF00149"/>
    </source>
</evidence>
<dbReference type="EMBL" id="JAAZNV010000013">
    <property type="protein sequence ID" value="NMB91958.1"/>
    <property type="molecule type" value="Genomic_DNA"/>
</dbReference>
<evidence type="ECO:0000313" key="4">
    <source>
        <dbReference type="Proteomes" id="UP000590542"/>
    </source>
</evidence>
<keyword evidence="1" id="KW-0472">Membrane</keyword>
<dbReference type="GO" id="GO:0016787">
    <property type="term" value="F:hydrolase activity"/>
    <property type="evidence" value="ECO:0007669"/>
    <property type="project" value="InterPro"/>
</dbReference>
<dbReference type="InterPro" id="IPR004843">
    <property type="entry name" value="Calcineurin-like_PHP"/>
</dbReference>
<dbReference type="InterPro" id="IPR029052">
    <property type="entry name" value="Metallo-depent_PP-like"/>
</dbReference>
<reference evidence="3 4" key="1">
    <citation type="journal article" date="2020" name="Biotechnol. Biofuels">
        <title>New insights from the biogas microbiome by comprehensive genome-resolved metagenomics of nearly 1600 species originating from multiple anaerobic digesters.</title>
        <authorList>
            <person name="Campanaro S."/>
            <person name="Treu L."/>
            <person name="Rodriguez-R L.M."/>
            <person name="Kovalovszki A."/>
            <person name="Ziels R.M."/>
            <person name="Maus I."/>
            <person name="Zhu X."/>
            <person name="Kougias P.G."/>
            <person name="Basile A."/>
            <person name="Luo G."/>
            <person name="Schluter A."/>
            <person name="Konstantinidis K.T."/>
            <person name="Angelidaki I."/>
        </authorList>
    </citation>
    <scope>NUCLEOTIDE SEQUENCE [LARGE SCALE GENOMIC DNA]</scope>
    <source>
        <strain evidence="3">AS27yjCOA_202</strain>
    </source>
</reference>
<dbReference type="Pfam" id="PF00149">
    <property type="entry name" value="Metallophos"/>
    <property type="match status" value="1"/>
</dbReference>
<dbReference type="SUPFAM" id="SSF56300">
    <property type="entry name" value="Metallo-dependent phosphatases"/>
    <property type="match status" value="1"/>
</dbReference>
<dbReference type="PANTHER" id="PTHR43143">
    <property type="entry name" value="METALLOPHOSPHOESTERASE, CALCINEURIN SUPERFAMILY"/>
    <property type="match status" value="1"/>
</dbReference>